<dbReference type="PANTHER" id="PTHR43806">
    <property type="entry name" value="PEPTIDASE S8"/>
    <property type="match status" value="1"/>
</dbReference>
<reference evidence="10" key="1">
    <citation type="submission" date="2024-07" db="EMBL/GenBank/DDBJ databases">
        <authorList>
            <person name="Yu S.T."/>
        </authorList>
    </citation>
    <scope>NUCLEOTIDE SEQUENCE</scope>
    <source>
        <strain evidence="10">R44</strain>
    </source>
</reference>
<dbReference type="InterPro" id="IPR046450">
    <property type="entry name" value="PA_dom_sf"/>
</dbReference>
<dbReference type="PANTHER" id="PTHR43806:SF11">
    <property type="entry name" value="CEREVISIN-RELATED"/>
    <property type="match status" value="1"/>
</dbReference>
<comment type="similarity">
    <text evidence="1 6">Belongs to the peptidase S8 family.</text>
</comment>
<evidence type="ECO:0000313" key="10">
    <source>
        <dbReference type="EMBL" id="XDQ74741.1"/>
    </source>
</evidence>
<dbReference type="PRINTS" id="PR00723">
    <property type="entry name" value="SUBTILISIN"/>
</dbReference>
<feature type="active site" description="Charge relay system" evidence="5 6">
    <location>
        <position position="240"/>
    </location>
</feature>
<organism evidence="10">
    <name type="scientific">Streptomyces sp. R44</name>
    <dbReference type="NCBI Taxonomy" id="3238633"/>
    <lineage>
        <taxon>Bacteria</taxon>
        <taxon>Bacillati</taxon>
        <taxon>Actinomycetota</taxon>
        <taxon>Actinomycetes</taxon>
        <taxon>Kitasatosporales</taxon>
        <taxon>Streptomycetaceae</taxon>
        <taxon>Streptomyces</taxon>
    </lineage>
</organism>
<proteinExistence type="inferred from homology"/>
<dbReference type="InterPro" id="IPR015500">
    <property type="entry name" value="Peptidase_S8_subtilisin-rel"/>
</dbReference>
<dbReference type="Gene3D" id="3.50.30.30">
    <property type="match status" value="1"/>
</dbReference>
<dbReference type="SUPFAM" id="SSF52025">
    <property type="entry name" value="PA domain"/>
    <property type="match status" value="1"/>
</dbReference>
<protein>
    <submittedName>
        <fullName evidence="10">S8 family serine peptidase</fullName>
    </submittedName>
</protein>
<keyword evidence="4 6" id="KW-0720">Serine protease</keyword>
<evidence type="ECO:0000256" key="7">
    <source>
        <dbReference type="SAM" id="MobiDB-lite"/>
    </source>
</evidence>
<dbReference type="AlphaFoldDB" id="A0AB39T666"/>
<feature type="region of interest" description="Disordered" evidence="7">
    <location>
        <begin position="27"/>
        <end position="52"/>
    </location>
</feature>
<dbReference type="InterPro" id="IPR036852">
    <property type="entry name" value="Peptidase_S8/S53_dom_sf"/>
</dbReference>
<feature type="signal peptide" evidence="8">
    <location>
        <begin position="1"/>
        <end position="27"/>
    </location>
</feature>
<evidence type="ECO:0000256" key="3">
    <source>
        <dbReference type="ARBA" id="ARBA00022801"/>
    </source>
</evidence>
<accession>A0AB39T666</accession>
<dbReference type="GO" id="GO:0006508">
    <property type="term" value="P:proteolysis"/>
    <property type="evidence" value="ECO:0007669"/>
    <property type="project" value="UniProtKB-KW"/>
</dbReference>
<dbReference type="InterPro" id="IPR050131">
    <property type="entry name" value="Peptidase_S8_subtilisin-like"/>
</dbReference>
<keyword evidence="2 6" id="KW-0645">Protease</keyword>
<dbReference type="PROSITE" id="PS00138">
    <property type="entry name" value="SUBTILASE_SER"/>
    <property type="match status" value="1"/>
</dbReference>
<sequence length="1255" mass="130669">MRPISRTALGVATAVVLAVTAVAPSMADEPKDDTTGKRPLVGSEAAARSGDGARTATVTLVTGDRVLVTRDAEGNPAATALPREDGTVPLVQTRRSGQDLYVYPEDATAALAAGRVDEQLFNVTGLIRQGYDDSATTTLPLIAVYGSDLARSVPAAPRGARRGKVLKAVDGVALTAEKKQAATFWAEISAPNARSASGLKKLWLDRKVQATLEQSTKQIHAPEAWAAGYDGKGTKVAVLDTGADAEHPDLKGRIVASENFTDSDTTGDHQGHGTHTISTVGGSGAASDGRKKGVAPGADLLNGKVLNDSGSGAASWIIAGMEWAVAQGADVVSMSLGSPEPTDCTDPMSVAAEELAQNKGTLFVIAAGNSGPTHNTVSSPGCAPGVLTVGATDRDDSTAWFSSRGPTIVNHTLKPEIAAPGVGISAAAAGGRGVYAYQSMSGTSMATPHVAGAAAIVKQRHPDWTAQQIKSALVASADSSVPGDVREVGGGRLDVKAAVDQTVLSAPAVQGGTFDWPQDKSDRTTVSVPYTNTSGAPVTLDLAVEKVTGNDGSAVRSSVARLGRRTVTVPAGATVEVPLDLAPDARLERAQYGDVTGRVVATGPGGIHVSTPFSLYVEPETVTLRVKLIDRHGNPASGASSLDVIGTDTATGERRFNEGAADQVYRLRPGSYFLSSFVTTPDAGEGATLNDSLSYLGRPQVELKKDTTVVLDARTAHRLSVKTDKPSELRGATLAFARSWDDFWLHAGTATGPRTLRGYYASVEGRADEGDFEFGSYWRAAAPQITSLTTGDGLALHPLTASLGSDNLDGTGSARLVDAGTGTPDELKAAGVQGRVALVRLPDGSTAAGTLARNAKAAGAVAVVTYHSAPGRWYPTGGFTGLGLPVLAVPSTEATALLGRLAAGEVTLAWNATAKSPYLYNLAFPETGAIRDDEEYRVHDARLGRTESTYGSAGITTDFTDFPAAYRPNGLGISFGSLETVPAPGTRTEYYSAGDTAWQQMVNSSFPFGEIMMGVRHAYAPGERRTEKWYDGVIAPTAPRDTTGKPVLVAERQGNLIGFADAMWGDSTHHAEPGSFGDIGNVRLSRDGEVLGESGWPFGVFEVPAEAGTYTLEQNTMKIGSKVWARSTSVNSVWKFTSKLDESVYSQGIPILFPRYNLPVDGLKTLAATDGQHIGLTATGHAGYTPAALTSAKLSYSYDGGTTWTEAQVSQQGDGWTATVNHAGATGRQVTLKTELTDANGNSVTQTVVRAYDVR</sequence>
<evidence type="ECO:0000256" key="2">
    <source>
        <dbReference type="ARBA" id="ARBA00022670"/>
    </source>
</evidence>
<keyword evidence="3 6" id="KW-0378">Hydrolase</keyword>
<evidence type="ECO:0000259" key="9">
    <source>
        <dbReference type="Pfam" id="PF00082"/>
    </source>
</evidence>
<dbReference type="EMBL" id="CP163444">
    <property type="protein sequence ID" value="XDQ74741.1"/>
    <property type="molecule type" value="Genomic_DNA"/>
</dbReference>
<dbReference type="Pfam" id="PF00082">
    <property type="entry name" value="Peptidase_S8"/>
    <property type="match status" value="1"/>
</dbReference>
<dbReference type="GO" id="GO:0004252">
    <property type="term" value="F:serine-type endopeptidase activity"/>
    <property type="evidence" value="ECO:0007669"/>
    <property type="project" value="UniProtKB-UniRule"/>
</dbReference>
<keyword evidence="8" id="KW-0732">Signal</keyword>
<evidence type="ECO:0000256" key="5">
    <source>
        <dbReference type="PIRSR" id="PIRSR615500-1"/>
    </source>
</evidence>
<dbReference type="PROSITE" id="PS51892">
    <property type="entry name" value="SUBTILASE"/>
    <property type="match status" value="1"/>
</dbReference>
<evidence type="ECO:0000256" key="8">
    <source>
        <dbReference type="SAM" id="SignalP"/>
    </source>
</evidence>
<evidence type="ECO:0000256" key="6">
    <source>
        <dbReference type="PROSITE-ProRule" id="PRU01240"/>
    </source>
</evidence>
<feature type="active site" description="Charge relay system" evidence="5 6">
    <location>
        <position position="444"/>
    </location>
</feature>
<dbReference type="SUPFAM" id="SSF52743">
    <property type="entry name" value="Subtilisin-like"/>
    <property type="match status" value="1"/>
</dbReference>
<feature type="active site" description="Charge relay system" evidence="5 6">
    <location>
        <position position="272"/>
    </location>
</feature>
<dbReference type="RefSeq" id="WP_369147264.1">
    <property type="nucleotide sequence ID" value="NZ_CP163444.1"/>
</dbReference>
<feature type="region of interest" description="Disordered" evidence="7">
    <location>
        <begin position="261"/>
        <end position="291"/>
    </location>
</feature>
<evidence type="ECO:0000256" key="1">
    <source>
        <dbReference type="ARBA" id="ARBA00011073"/>
    </source>
</evidence>
<name>A0AB39T666_9ACTN</name>
<gene>
    <name evidence="10" type="ORF">AB5J54_31305</name>
</gene>
<feature type="domain" description="Peptidase S8/S53" evidence="9">
    <location>
        <begin position="231"/>
        <end position="490"/>
    </location>
</feature>
<evidence type="ECO:0000256" key="4">
    <source>
        <dbReference type="ARBA" id="ARBA00022825"/>
    </source>
</evidence>
<dbReference type="Gene3D" id="3.40.50.200">
    <property type="entry name" value="Peptidase S8/S53 domain"/>
    <property type="match status" value="1"/>
</dbReference>
<dbReference type="InterPro" id="IPR000209">
    <property type="entry name" value="Peptidase_S8/S53_dom"/>
</dbReference>
<dbReference type="InterPro" id="IPR023828">
    <property type="entry name" value="Peptidase_S8_Ser-AS"/>
</dbReference>
<feature type="chain" id="PRO_5044307336" evidence="8">
    <location>
        <begin position="28"/>
        <end position="1255"/>
    </location>
</feature>